<accession>A0A9D4RRG8</accession>
<keyword evidence="3" id="KW-1185">Reference proteome</keyword>
<evidence type="ECO:0000256" key="1">
    <source>
        <dbReference type="SAM" id="MobiDB-lite"/>
    </source>
</evidence>
<dbReference type="Proteomes" id="UP000828390">
    <property type="component" value="Unassembled WGS sequence"/>
</dbReference>
<sequence length="118" mass="13171">MTSLKESRFLSDAIKNHPSSRPPTKLAAFSNHNAEQMVCLLLNGNHPIFLTAHTVQPTRNKHIPQSAAARRNESMLSRPLKPRQYAAASEVAFRCKASHLSAETCRGKPRHDAESMRN</sequence>
<comment type="caution">
    <text evidence="2">The sequence shown here is derived from an EMBL/GenBank/DDBJ whole genome shotgun (WGS) entry which is preliminary data.</text>
</comment>
<dbReference type="AlphaFoldDB" id="A0A9D4RRG8"/>
<gene>
    <name evidence="2" type="ORF">DPMN_000198</name>
</gene>
<protein>
    <submittedName>
        <fullName evidence="2">Uncharacterized protein</fullName>
    </submittedName>
</protein>
<evidence type="ECO:0000313" key="3">
    <source>
        <dbReference type="Proteomes" id="UP000828390"/>
    </source>
</evidence>
<feature type="region of interest" description="Disordered" evidence="1">
    <location>
        <begin position="60"/>
        <end position="79"/>
    </location>
</feature>
<dbReference type="EMBL" id="JAIWYP010000001">
    <property type="protein sequence ID" value="KAH3876358.1"/>
    <property type="molecule type" value="Genomic_DNA"/>
</dbReference>
<reference evidence="2" key="1">
    <citation type="journal article" date="2019" name="bioRxiv">
        <title>The Genome of the Zebra Mussel, Dreissena polymorpha: A Resource for Invasive Species Research.</title>
        <authorList>
            <person name="McCartney M.A."/>
            <person name="Auch B."/>
            <person name="Kono T."/>
            <person name="Mallez S."/>
            <person name="Zhang Y."/>
            <person name="Obille A."/>
            <person name="Becker A."/>
            <person name="Abrahante J.E."/>
            <person name="Garbe J."/>
            <person name="Badalamenti J.P."/>
            <person name="Herman A."/>
            <person name="Mangelson H."/>
            <person name="Liachko I."/>
            <person name="Sullivan S."/>
            <person name="Sone E.D."/>
            <person name="Koren S."/>
            <person name="Silverstein K.A.T."/>
            <person name="Beckman K.B."/>
            <person name="Gohl D.M."/>
        </authorList>
    </citation>
    <scope>NUCLEOTIDE SEQUENCE</scope>
    <source>
        <strain evidence="2">Duluth1</strain>
        <tissue evidence="2">Whole animal</tissue>
    </source>
</reference>
<evidence type="ECO:0000313" key="2">
    <source>
        <dbReference type="EMBL" id="KAH3876358.1"/>
    </source>
</evidence>
<organism evidence="2 3">
    <name type="scientific">Dreissena polymorpha</name>
    <name type="common">Zebra mussel</name>
    <name type="synonym">Mytilus polymorpha</name>
    <dbReference type="NCBI Taxonomy" id="45954"/>
    <lineage>
        <taxon>Eukaryota</taxon>
        <taxon>Metazoa</taxon>
        <taxon>Spiralia</taxon>
        <taxon>Lophotrochozoa</taxon>
        <taxon>Mollusca</taxon>
        <taxon>Bivalvia</taxon>
        <taxon>Autobranchia</taxon>
        <taxon>Heteroconchia</taxon>
        <taxon>Euheterodonta</taxon>
        <taxon>Imparidentia</taxon>
        <taxon>Neoheterodontei</taxon>
        <taxon>Myida</taxon>
        <taxon>Dreissenoidea</taxon>
        <taxon>Dreissenidae</taxon>
        <taxon>Dreissena</taxon>
    </lineage>
</organism>
<name>A0A9D4RRG8_DREPO</name>
<proteinExistence type="predicted"/>
<reference evidence="2" key="2">
    <citation type="submission" date="2020-11" db="EMBL/GenBank/DDBJ databases">
        <authorList>
            <person name="McCartney M.A."/>
            <person name="Auch B."/>
            <person name="Kono T."/>
            <person name="Mallez S."/>
            <person name="Becker A."/>
            <person name="Gohl D.M."/>
            <person name="Silverstein K.A.T."/>
            <person name="Koren S."/>
            <person name="Bechman K.B."/>
            <person name="Herman A."/>
            <person name="Abrahante J.E."/>
            <person name="Garbe J."/>
        </authorList>
    </citation>
    <scope>NUCLEOTIDE SEQUENCE</scope>
    <source>
        <strain evidence="2">Duluth1</strain>
        <tissue evidence="2">Whole animal</tissue>
    </source>
</reference>